<dbReference type="RefSeq" id="WP_078196939.1">
    <property type="nucleotide sequence ID" value="NZ_CP017757.2"/>
</dbReference>
<dbReference type="OrthoDB" id="8551288at2"/>
<evidence type="ECO:0000313" key="1">
    <source>
        <dbReference type="EMBL" id="AQV94747.1"/>
    </source>
</evidence>
<dbReference type="EMBL" id="CP017757">
    <property type="protein sequence ID" value="AQV94747.1"/>
    <property type="molecule type" value="Genomic_DNA"/>
</dbReference>
<accession>A0A1U9UQP3</accession>
<dbReference type="AlphaFoldDB" id="A0A1U9UQP3"/>
<dbReference type="Proteomes" id="UP000189627">
    <property type="component" value="Chromosome 1"/>
</dbReference>
<dbReference type="KEGG" id="cuh:BJN34_12740"/>
<evidence type="ECO:0000313" key="2">
    <source>
        <dbReference type="Proteomes" id="UP000189627"/>
    </source>
</evidence>
<dbReference type="SUPFAM" id="SSF69279">
    <property type="entry name" value="Phage tail proteins"/>
    <property type="match status" value="1"/>
</dbReference>
<organism evidence="1 2">
    <name type="scientific">Cupriavidus necator</name>
    <name type="common">Alcaligenes eutrophus</name>
    <name type="synonym">Ralstonia eutropha</name>
    <dbReference type="NCBI Taxonomy" id="106590"/>
    <lineage>
        <taxon>Bacteria</taxon>
        <taxon>Pseudomonadati</taxon>
        <taxon>Pseudomonadota</taxon>
        <taxon>Betaproteobacteria</taxon>
        <taxon>Burkholderiales</taxon>
        <taxon>Burkholderiaceae</taxon>
        <taxon>Cupriavidus</taxon>
    </lineage>
</organism>
<protein>
    <submittedName>
        <fullName evidence="1">Uncharacterized protein</fullName>
    </submittedName>
</protein>
<name>A0A1U9UQP3_CUPNE</name>
<gene>
    <name evidence="1" type="ORF">BJN34_12740</name>
</gene>
<proteinExistence type="predicted"/>
<sequence length="484" mass="52976">MDGRWSPLDKDALRTVALYLHPSASIRDVRLGTATDGLDLSDFVSDTFRQSPRELNVSLNWHLELYGSSQPKAGQVVEVRLDGQVLWIGIIESVNDYRLERGTRRLSLTARSPDATPAWRSVRRVTDFFPVATPLTEIVRRIGRAVGLNDDEIVLPPSPVTTMHSNTQLADLTAWDMIEQLLLPLGLSPRFDSLGRLATQSRELGRAPDVVLDDARILNVSGGRSVPALSSLRLKWLDPQLTKVAQQDSKLADATITAGFFQLHQRKSITFSDDGRQRAENTRLVVKQSANGGLLPVCDEEYRQLTTTSGELLLTTVAWAPTLVGLILAMKVYSALPDIAPPFGGPTAPTGKIVHGAAELVVLLILASIGTGIYEVWGTPYDFVHGRNTTEAKNGSASIWTENVEDIENDLIVNEAHAQAVAVRELAFRARSATSWGASIVDDPRIEPGDILAFPDGTRFYVTEYTRNLARNAPAVLDLQGFVA</sequence>
<reference evidence="2" key="1">
    <citation type="submission" date="2017-02" db="EMBL/GenBank/DDBJ databases">
        <title>Complete genome sequence of Cupriavidus necator strain NH9, a 3-chlorobenzoate degrader.</title>
        <authorList>
            <person name="Moriuchi R."/>
            <person name="Dohra H."/>
            <person name="Ogawa N."/>
        </authorList>
    </citation>
    <scope>NUCLEOTIDE SEQUENCE [LARGE SCALE GENOMIC DNA]</scope>
    <source>
        <strain evidence="2">NH9</strain>
    </source>
</reference>